<evidence type="ECO:0000313" key="2">
    <source>
        <dbReference type="Proteomes" id="UP000308652"/>
    </source>
</evidence>
<dbReference type="EMBL" id="ML213647">
    <property type="protein sequence ID" value="TFK33486.1"/>
    <property type="molecule type" value="Genomic_DNA"/>
</dbReference>
<organism evidence="1 2">
    <name type="scientific">Crucibulum laeve</name>
    <dbReference type="NCBI Taxonomy" id="68775"/>
    <lineage>
        <taxon>Eukaryota</taxon>
        <taxon>Fungi</taxon>
        <taxon>Dikarya</taxon>
        <taxon>Basidiomycota</taxon>
        <taxon>Agaricomycotina</taxon>
        <taxon>Agaricomycetes</taxon>
        <taxon>Agaricomycetidae</taxon>
        <taxon>Agaricales</taxon>
        <taxon>Agaricineae</taxon>
        <taxon>Nidulariaceae</taxon>
        <taxon>Crucibulum</taxon>
    </lineage>
</organism>
<dbReference type="AlphaFoldDB" id="A0A5C3LNE3"/>
<sequence>MTTAMHKAGQAPVSQKVTGMGWENRRGGNWLKVHNSPLLLAMGVLQEKNTATALHIASLLWLWVSLLPLPAQSHRACHTLSASTTASVTATIIMAMSKWDMSKLWRLRMGVSIGFVSNNFGVYATHVSPNNKENGARTHDGLNNEDGKGGVTRTIAFLGVLTANFIPGWCDNEDGATLRIFEHYIDIGNPKPCKVYLARYDHQKIYGHIWLYICLNAIRAEFKPVLVRTSSSGHWLLLISDIISIDVNANIKSEDSGKSSSSELRSISNVTWRRWEKPKVLKKDMTHIQ</sequence>
<keyword evidence="2" id="KW-1185">Reference proteome</keyword>
<protein>
    <submittedName>
        <fullName evidence="1">Uncharacterized protein</fullName>
    </submittedName>
</protein>
<dbReference type="Proteomes" id="UP000308652">
    <property type="component" value="Unassembled WGS sequence"/>
</dbReference>
<gene>
    <name evidence="1" type="ORF">BDQ12DRAFT_766623</name>
</gene>
<accession>A0A5C3LNE3</accession>
<evidence type="ECO:0000313" key="1">
    <source>
        <dbReference type="EMBL" id="TFK33486.1"/>
    </source>
</evidence>
<reference evidence="1 2" key="1">
    <citation type="journal article" date="2019" name="Nat. Ecol. Evol.">
        <title>Megaphylogeny resolves global patterns of mushroom evolution.</title>
        <authorList>
            <person name="Varga T."/>
            <person name="Krizsan K."/>
            <person name="Foldi C."/>
            <person name="Dima B."/>
            <person name="Sanchez-Garcia M."/>
            <person name="Sanchez-Ramirez S."/>
            <person name="Szollosi G.J."/>
            <person name="Szarkandi J.G."/>
            <person name="Papp V."/>
            <person name="Albert L."/>
            <person name="Andreopoulos W."/>
            <person name="Angelini C."/>
            <person name="Antonin V."/>
            <person name="Barry K.W."/>
            <person name="Bougher N.L."/>
            <person name="Buchanan P."/>
            <person name="Buyck B."/>
            <person name="Bense V."/>
            <person name="Catcheside P."/>
            <person name="Chovatia M."/>
            <person name="Cooper J."/>
            <person name="Damon W."/>
            <person name="Desjardin D."/>
            <person name="Finy P."/>
            <person name="Geml J."/>
            <person name="Haridas S."/>
            <person name="Hughes K."/>
            <person name="Justo A."/>
            <person name="Karasinski D."/>
            <person name="Kautmanova I."/>
            <person name="Kiss B."/>
            <person name="Kocsube S."/>
            <person name="Kotiranta H."/>
            <person name="LaButti K.M."/>
            <person name="Lechner B.E."/>
            <person name="Liimatainen K."/>
            <person name="Lipzen A."/>
            <person name="Lukacs Z."/>
            <person name="Mihaltcheva S."/>
            <person name="Morgado L.N."/>
            <person name="Niskanen T."/>
            <person name="Noordeloos M.E."/>
            <person name="Ohm R.A."/>
            <person name="Ortiz-Santana B."/>
            <person name="Ovrebo C."/>
            <person name="Racz N."/>
            <person name="Riley R."/>
            <person name="Savchenko A."/>
            <person name="Shiryaev A."/>
            <person name="Soop K."/>
            <person name="Spirin V."/>
            <person name="Szebenyi C."/>
            <person name="Tomsovsky M."/>
            <person name="Tulloss R.E."/>
            <person name="Uehling J."/>
            <person name="Grigoriev I.V."/>
            <person name="Vagvolgyi C."/>
            <person name="Papp T."/>
            <person name="Martin F.M."/>
            <person name="Miettinen O."/>
            <person name="Hibbett D.S."/>
            <person name="Nagy L.G."/>
        </authorList>
    </citation>
    <scope>NUCLEOTIDE SEQUENCE [LARGE SCALE GENOMIC DNA]</scope>
    <source>
        <strain evidence="1 2">CBS 166.37</strain>
    </source>
</reference>
<proteinExistence type="predicted"/>
<name>A0A5C3LNE3_9AGAR</name>